<name>A0A510JK20_9FUSO</name>
<dbReference type="KEGG" id="lhf:JCM16775_1324"/>
<dbReference type="Proteomes" id="UP000321892">
    <property type="component" value="Chromosome"/>
</dbReference>
<keyword evidence="8" id="KW-1185">Reference proteome</keyword>
<keyword evidence="5" id="KW-0051">Antiviral defense</keyword>
<accession>A0A510JK20</accession>
<gene>
    <name evidence="7" type="primary">csm2</name>
    <name evidence="7" type="ORF">JCM16775_1324</name>
</gene>
<comment type="function">
    <text evidence="1">This subunit may be involved in monitoring complementarity of crRNA and target RNA.</text>
</comment>
<sequence length="134" mass="16099">MEKVEKILIDYIKEKYTKNDKNSIEIEEIAKKIKDKIFSTTQLRLLLSNSVIVKNKISSKVLKKEDNLSDKLLNDVKYLLIKHTYQCGRESKVKEFDKKFEISEKLKKIKTKEDFDRFYRYLEEIVAYVKYYIG</sequence>
<dbReference type="InterPro" id="IPR010149">
    <property type="entry name" value="CRISPR-assoc_prot_Csm2_III-A"/>
</dbReference>
<comment type="similarity">
    <text evidence="2">Belongs to the CRISPR-associated Csm2 family.</text>
</comment>
<evidence type="ECO:0000313" key="7">
    <source>
        <dbReference type="EMBL" id="BBM38615.1"/>
    </source>
</evidence>
<evidence type="ECO:0000313" key="8">
    <source>
        <dbReference type="Proteomes" id="UP000321892"/>
    </source>
</evidence>
<dbReference type="AlphaFoldDB" id="A0A510JK20"/>
<dbReference type="EMBL" id="AP019823">
    <property type="protein sequence ID" value="BBM38615.1"/>
    <property type="molecule type" value="Genomic_DNA"/>
</dbReference>
<evidence type="ECO:0000256" key="6">
    <source>
        <dbReference type="ARBA" id="ARBA00031723"/>
    </source>
</evidence>
<reference evidence="7 8" key="1">
    <citation type="submission" date="2019-07" db="EMBL/GenBank/DDBJ databases">
        <title>Complete Genome Sequence of Leptotrichia hofstadii Strain JCM16775.</title>
        <authorList>
            <person name="Watanabe S."/>
            <person name="Cui L."/>
        </authorList>
    </citation>
    <scope>NUCLEOTIDE SEQUENCE [LARGE SCALE GENOMIC DNA]</scope>
    <source>
        <strain evidence="7 8">JCM16775</strain>
    </source>
</reference>
<evidence type="ECO:0000256" key="1">
    <source>
        <dbReference type="ARBA" id="ARBA00003640"/>
    </source>
</evidence>
<dbReference type="GO" id="GO:0003723">
    <property type="term" value="F:RNA binding"/>
    <property type="evidence" value="ECO:0007669"/>
    <property type="project" value="UniProtKB-KW"/>
</dbReference>
<dbReference type="RefSeq" id="WP_081690317.1">
    <property type="nucleotide sequence ID" value="NZ_AP019823.1"/>
</dbReference>
<organism evidence="7 8">
    <name type="scientific">Leptotrichia hofstadii</name>
    <dbReference type="NCBI Taxonomy" id="157688"/>
    <lineage>
        <taxon>Bacteria</taxon>
        <taxon>Fusobacteriati</taxon>
        <taxon>Fusobacteriota</taxon>
        <taxon>Fusobacteriia</taxon>
        <taxon>Fusobacteriales</taxon>
        <taxon>Leptotrichiaceae</taxon>
        <taxon>Leptotrichia</taxon>
    </lineage>
</organism>
<evidence type="ECO:0000256" key="5">
    <source>
        <dbReference type="ARBA" id="ARBA00023118"/>
    </source>
</evidence>
<protein>
    <recommendedName>
        <fullName evidence="3">CRISPR system Cms protein Csm2</fullName>
    </recommendedName>
    <alternativeName>
        <fullName evidence="6">CRISPR type III A-associated protein Csm2</fullName>
    </alternativeName>
</protein>
<dbReference type="OrthoDB" id="1862673at2"/>
<dbReference type="NCBIfam" id="TIGR01870">
    <property type="entry name" value="cas_TM1810_Csm2"/>
    <property type="match status" value="1"/>
</dbReference>
<evidence type="ECO:0000256" key="2">
    <source>
        <dbReference type="ARBA" id="ARBA00006896"/>
    </source>
</evidence>
<keyword evidence="4" id="KW-0694">RNA-binding</keyword>
<evidence type="ECO:0000256" key="3">
    <source>
        <dbReference type="ARBA" id="ARBA00016118"/>
    </source>
</evidence>
<proteinExistence type="inferred from homology"/>
<dbReference type="GO" id="GO:0051607">
    <property type="term" value="P:defense response to virus"/>
    <property type="evidence" value="ECO:0007669"/>
    <property type="project" value="UniProtKB-KW"/>
</dbReference>
<evidence type="ECO:0000256" key="4">
    <source>
        <dbReference type="ARBA" id="ARBA00022884"/>
    </source>
</evidence>
<dbReference type="Pfam" id="PF03750">
    <property type="entry name" value="Csm2_III-A"/>
    <property type="match status" value="1"/>
</dbReference>